<evidence type="ECO:0000259" key="1">
    <source>
        <dbReference type="Pfam" id="PF00144"/>
    </source>
</evidence>
<keyword evidence="3" id="KW-1185">Reference proteome</keyword>
<protein>
    <submittedName>
        <fullName evidence="2">CubicO group peptidase, beta-lactamase class C family</fullName>
    </submittedName>
</protein>
<sequence>MRTAAIPCLAVGLARNGHVRFARGYGLADVARRKRVTVDSIFHLASVTKTVTATGITMLVEDGRLALDEPVNRHLDFAVANPFAPDVPITVRQLQMHISSISDATYYEVDFRTPGRGSPLALGDFLRDCLVPGGAYYSAKGSFSAHAPGCSYDYSNVGYALLGYLGSRVAGLDFRAYLQERLFRRLPMTGLAWRLGDVPLARRVIPYEPGDGRARPTAPMGFPDWPAGMLRGSIAGFMPFVAAAANGGAVGPARMLNASSMAEMLAMHAPPGLPTWLSGQGVDWMESAEGGARHVNHWGGDPGVFTAAYLDPASTTGIAIFTNISATAASKGAIKAITRRLLDPDASSA</sequence>
<dbReference type="AlphaFoldDB" id="A0A239FWH5"/>
<reference evidence="2 3" key="1">
    <citation type="submission" date="2017-06" db="EMBL/GenBank/DDBJ databases">
        <authorList>
            <person name="Kim H.J."/>
            <person name="Triplett B.A."/>
        </authorList>
    </citation>
    <scope>NUCLEOTIDE SEQUENCE [LARGE SCALE GENOMIC DNA]</scope>
    <source>
        <strain evidence="2 3">DS15</strain>
    </source>
</reference>
<dbReference type="InterPro" id="IPR001466">
    <property type="entry name" value="Beta-lactam-related"/>
</dbReference>
<dbReference type="Gene3D" id="3.40.710.10">
    <property type="entry name" value="DD-peptidase/beta-lactamase superfamily"/>
    <property type="match status" value="1"/>
</dbReference>
<accession>A0A239FWH5</accession>
<proteinExistence type="predicted"/>
<dbReference type="InterPro" id="IPR050491">
    <property type="entry name" value="AmpC-like"/>
</dbReference>
<dbReference type="PANTHER" id="PTHR46825:SF9">
    <property type="entry name" value="BETA-LACTAMASE-RELATED DOMAIN-CONTAINING PROTEIN"/>
    <property type="match status" value="1"/>
</dbReference>
<feature type="domain" description="Beta-lactamase-related" evidence="1">
    <location>
        <begin position="4"/>
        <end position="329"/>
    </location>
</feature>
<dbReference type="PANTHER" id="PTHR46825">
    <property type="entry name" value="D-ALANYL-D-ALANINE-CARBOXYPEPTIDASE/ENDOPEPTIDASE AMPH"/>
    <property type="match status" value="1"/>
</dbReference>
<gene>
    <name evidence="2" type="ORF">SAMN06295955_102235</name>
</gene>
<dbReference type="EMBL" id="FZPA01000002">
    <property type="protein sequence ID" value="SNS60174.1"/>
    <property type="molecule type" value="Genomic_DNA"/>
</dbReference>
<organism evidence="2 3">
    <name type="scientific">Sphingopyxis indica</name>
    <dbReference type="NCBI Taxonomy" id="436663"/>
    <lineage>
        <taxon>Bacteria</taxon>
        <taxon>Pseudomonadati</taxon>
        <taxon>Pseudomonadota</taxon>
        <taxon>Alphaproteobacteria</taxon>
        <taxon>Sphingomonadales</taxon>
        <taxon>Sphingomonadaceae</taxon>
        <taxon>Sphingopyxis</taxon>
    </lineage>
</organism>
<dbReference type="SUPFAM" id="SSF56601">
    <property type="entry name" value="beta-lactamase/transpeptidase-like"/>
    <property type="match status" value="1"/>
</dbReference>
<dbReference type="Proteomes" id="UP000198339">
    <property type="component" value="Unassembled WGS sequence"/>
</dbReference>
<evidence type="ECO:0000313" key="3">
    <source>
        <dbReference type="Proteomes" id="UP000198339"/>
    </source>
</evidence>
<dbReference type="Pfam" id="PF00144">
    <property type="entry name" value="Beta-lactamase"/>
    <property type="match status" value="1"/>
</dbReference>
<dbReference type="InterPro" id="IPR012338">
    <property type="entry name" value="Beta-lactam/transpept-like"/>
</dbReference>
<evidence type="ECO:0000313" key="2">
    <source>
        <dbReference type="EMBL" id="SNS60174.1"/>
    </source>
</evidence>
<name>A0A239FWH5_9SPHN</name>